<proteinExistence type="inferred from homology"/>
<evidence type="ECO:0000256" key="1">
    <source>
        <dbReference type="ARBA" id="ARBA00004167"/>
    </source>
</evidence>
<dbReference type="AlphaFoldDB" id="A0AAN9GJM9"/>
<keyword evidence="4 9" id="KW-0479">Metal-binding</keyword>
<dbReference type="Pfam" id="PF09360">
    <property type="entry name" value="zf-CDGSH"/>
    <property type="match status" value="1"/>
</dbReference>
<keyword evidence="7 9" id="KW-0411">Iron-sulfur</keyword>
<dbReference type="Proteomes" id="UP001374579">
    <property type="component" value="Unassembled WGS sequence"/>
</dbReference>
<name>A0AAN9GJM9_9CAEN</name>
<evidence type="ECO:0000313" key="12">
    <source>
        <dbReference type="Proteomes" id="UP001374579"/>
    </source>
</evidence>
<evidence type="ECO:0000256" key="2">
    <source>
        <dbReference type="ARBA" id="ARBA00022692"/>
    </source>
</evidence>
<organism evidence="11 12">
    <name type="scientific">Littorina saxatilis</name>
    <dbReference type="NCBI Taxonomy" id="31220"/>
    <lineage>
        <taxon>Eukaryota</taxon>
        <taxon>Metazoa</taxon>
        <taxon>Spiralia</taxon>
        <taxon>Lophotrochozoa</taxon>
        <taxon>Mollusca</taxon>
        <taxon>Gastropoda</taxon>
        <taxon>Caenogastropoda</taxon>
        <taxon>Littorinimorpha</taxon>
        <taxon>Littorinoidea</taxon>
        <taxon>Littorinidae</taxon>
        <taxon>Littorina</taxon>
    </lineage>
</organism>
<evidence type="ECO:0000256" key="8">
    <source>
        <dbReference type="ARBA" id="ARBA00023136"/>
    </source>
</evidence>
<comment type="caution">
    <text evidence="11">The sequence shown here is derived from an EMBL/GenBank/DDBJ whole genome shotgun (WGS) entry which is preliminary data.</text>
</comment>
<dbReference type="InterPro" id="IPR018967">
    <property type="entry name" value="FeS-contain_CDGSH-typ"/>
</dbReference>
<dbReference type="SMART" id="SM00704">
    <property type="entry name" value="ZnF_CDGSH"/>
    <property type="match status" value="1"/>
</dbReference>
<dbReference type="InterPro" id="IPR045131">
    <property type="entry name" value="CISD1/2"/>
</dbReference>
<dbReference type="GO" id="GO:0005789">
    <property type="term" value="C:endoplasmic reticulum membrane"/>
    <property type="evidence" value="ECO:0007669"/>
    <property type="project" value="UniProtKB-SubCell"/>
</dbReference>
<dbReference type="GO" id="GO:0046872">
    <property type="term" value="F:metal ion binding"/>
    <property type="evidence" value="ECO:0007669"/>
    <property type="project" value="UniProtKB-UniRule"/>
</dbReference>
<evidence type="ECO:0000256" key="9">
    <source>
        <dbReference type="RuleBase" id="RU369084"/>
    </source>
</evidence>
<evidence type="ECO:0000259" key="10">
    <source>
        <dbReference type="SMART" id="SM00704"/>
    </source>
</evidence>
<keyword evidence="3 9" id="KW-0001">2Fe-2S</keyword>
<dbReference type="InterPro" id="IPR019610">
    <property type="entry name" value="FeS-contain_mitoNEET_N"/>
</dbReference>
<dbReference type="FunFam" id="3.40.5.90:FF:000001">
    <property type="entry name" value="CDGSH iron-sulfur domain-containing protein 1"/>
    <property type="match status" value="1"/>
</dbReference>
<dbReference type="PANTHER" id="PTHR13680:SF5">
    <property type="entry name" value="CDGSH IRON-SULFUR DOMAIN-CONTAINING PROTEIN 1"/>
    <property type="match status" value="1"/>
</dbReference>
<feature type="domain" description="Iron-binding zinc finger CDGSH type" evidence="10">
    <location>
        <begin position="78"/>
        <end position="116"/>
    </location>
</feature>
<keyword evidence="12" id="KW-1185">Reference proteome</keyword>
<keyword evidence="6 9" id="KW-0408">Iron</keyword>
<sequence length="134" mass="14761">METISTLVRISLPSYLKSLPIPSSLGGFAKLSGGDWIALVPLVGTVSLIVYVTVLAFKPPVKPKDVACNMKIQKESPKVVNMVDIEDLGDKISYCRCWRSKKFPLCDGAHNKHNEETNDNVGPLVLRRKEAVPK</sequence>
<comment type="similarity">
    <text evidence="9">Belongs to the CISD protein family. CISD2 subfamily.</text>
</comment>
<keyword evidence="9" id="KW-0256">Endoplasmic reticulum</keyword>
<dbReference type="Gene3D" id="3.40.5.90">
    <property type="entry name" value="CDGSH iron-sulfur domain, mitoNEET-type"/>
    <property type="match status" value="1"/>
</dbReference>
<reference evidence="11 12" key="1">
    <citation type="submission" date="2024-02" db="EMBL/GenBank/DDBJ databases">
        <title>Chromosome-scale genome assembly of the rough periwinkle Littorina saxatilis.</title>
        <authorList>
            <person name="De Jode A."/>
            <person name="Faria R."/>
            <person name="Formenti G."/>
            <person name="Sims Y."/>
            <person name="Smith T.P."/>
            <person name="Tracey A."/>
            <person name="Wood J.M.D."/>
            <person name="Zagrodzka Z.B."/>
            <person name="Johannesson K."/>
            <person name="Butlin R.K."/>
            <person name="Leder E.H."/>
        </authorList>
    </citation>
    <scope>NUCLEOTIDE SEQUENCE [LARGE SCALE GENOMIC DNA]</scope>
    <source>
        <strain evidence="11">Snail1</strain>
        <tissue evidence="11">Muscle</tissue>
    </source>
</reference>
<evidence type="ECO:0000313" key="11">
    <source>
        <dbReference type="EMBL" id="KAK7111288.1"/>
    </source>
</evidence>
<dbReference type="GO" id="GO:0005741">
    <property type="term" value="C:mitochondrial outer membrane"/>
    <property type="evidence" value="ECO:0007669"/>
    <property type="project" value="TreeGrafter"/>
</dbReference>
<evidence type="ECO:0000256" key="3">
    <source>
        <dbReference type="ARBA" id="ARBA00022714"/>
    </source>
</evidence>
<comment type="cofactor">
    <cofactor evidence="9">
        <name>[2Fe-2S] cluster</name>
        <dbReference type="ChEBI" id="CHEBI:190135"/>
    </cofactor>
    <text evidence="9">Binds 1 [2Fe-2S] cluster.</text>
</comment>
<accession>A0AAN9GJM9</accession>
<evidence type="ECO:0000256" key="6">
    <source>
        <dbReference type="ARBA" id="ARBA00023004"/>
    </source>
</evidence>
<evidence type="ECO:0000256" key="7">
    <source>
        <dbReference type="ARBA" id="ARBA00023014"/>
    </source>
</evidence>
<dbReference type="EMBL" id="JBAMIC010000002">
    <property type="protein sequence ID" value="KAK7111288.1"/>
    <property type="molecule type" value="Genomic_DNA"/>
</dbReference>
<feature type="transmembrane region" description="Helical" evidence="9">
    <location>
        <begin position="36"/>
        <end position="57"/>
    </location>
</feature>
<gene>
    <name evidence="11" type="ORF">V1264_010949</name>
</gene>
<evidence type="ECO:0000256" key="4">
    <source>
        <dbReference type="ARBA" id="ARBA00022723"/>
    </source>
</evidence>
<dbReference type="PANTHER" id="PTHR13680">
    <property type="entry name" value="CDGSH IRON-SULFUR DOMAIN-CONTAINING PROTEIN 1"/>
    <property type="match status" value="1"/>
</dbReference>
<dbReference type="Pfam" id="PF10660">
    <property type="entry name" value="MitoNEET_N"/>
    <property type="match status" value="1"/>
</dbReference>
<comment type="subcellular location">
    <subcellularLocation>
        <location evidence="9">Endoplasmic reticulum membrane</location>
        <topology evidence="9">Single-pass membrane protein</topology>
    </subcellularLocation>
    <subcellularLocation>
        <location evidence="1">Membrane</location>
        <topology evidence="1">Single-pass membrane protein</topology>
    </subcellularLocation>
</comment>
<keyword evidence="8 9" id="KW-0472">Membrane</keyword>
<dbReference type="GO" id="GO:0010506">
    <property type="term" value="P:regulation of autophagy"/>
    <property type="evidence" value="ECO:0007669"/>
    <property type="project" value="UniProtKB-UniRule"/>
</dbReference>
<keyword evidence="5 9" id="KW-1133">Transmembrane helix</keyword>
<dbReference type="GO" id="GO:0051537">
    <property type="term" value="F:2 iron, 2 sulfur cluster binding"/>
    <property type="evidence" value="ECO:0007669"/>
    <property type="project" value="UniProtKB-UniRule"/>
</dbReference>
<keyword evidence="2 9" id="KW-0812">Transmembrane</keyword>
<evidence type="ECO:0000256" key="5">
    <source>
        <dbReference type="ARBA" id="ARBA00022989"/>
    </source>
</evidence>
<protein>
    <recommendedName>
        <fullName evidence="9">CDGSH iron-sulfur domain-containing protein 2 homologue</fullName>
    </recommendedName>
</protein>
<dbReference type="InterPro" id="IPR042216">
    <property type="entry name" value="MitoNEET_CISD"/>
</dbReference>